<organism evidence="2">
    <name type="scientific">Schistosoma japonicum</name>
    <name type="common">Blood fluke</name>
    <dbReference type="NCBI Taxonomy" id="6182"/>
    <lineage>
        <taxon>Eukaryota</taxon>
        <taxon>Metazoa</taxon>
        <taxon>Spiralia</taxon>
        <taxon>Lophotrochozoa</taxon>
        <taxon>Platyhelminthes</taxon>
        <taxon>Trematoda</taxon>
        <taxon>Digenea</taxon>
        <taxon>Strigeidida</taxon>
        <taxon>Schistosomatoidea</taxon>
        <taxon>Schistosomatidae</taxon>
        <taxon>Schistosoma</taxon>
    </lineage>
</organism>
<name>Q5BQX1_SCHJA</name>
<accession>Q5BQX1</accession>
<reference evidence="2" key="2">
    <citation type="journal article" date="2006" name="PLoS Pathog.">
        <title>New perspectives on host-parasite interplay by comparative transcriptomic and proteomic analyses of Schistosoma japonicum.</title>
        <authorList>
            <person name="Liu F."/>
            <person name="Lu J."/>
            <person name="Hu W."/>
            <person name="Wang S.Y."/>
            <person name="Cui S.J."/>
            <person name="Chi M."/>
            <person name="Yan Q."/>
            <person name="Wang X.R."/>
            <person name="Song H.D."/>
            <person name="Xu X.N."/>
            <person name="Wang J.J."/>
            <person name="Zhang X.L."/>
            <person name="Zhang X."/>
            <person name="Wang Z.Q."/>
            <person name="Xue C.L."/>
            <person name="Brindley P.J."/>
            <person name="McManus D.P."/>
            <person name="Yang P.Y."/>
            <person name="Feng Z."/>
            <person name="Chen Z."/>
            <person name="Han Z.G."/>
        </authorList>
    </citation>
    <scope>NUCLEOTIDE SEQUENCE</scope>
</reference>
<evidence type="ECO:0000313" key="2">
    <source>
        <dbReference type="EMBL" id="AAX31065.1"/>
    </source>
</evidence>
<keyword evidence="1" id="KW-0812">Transmembrane</keyword>
<protein>
    <submittedName>
        <fullName evidence="2">SJCHGC09776 protein</fullName>
    </submittedName>
</protein>
<keyword evidence="1" id="KW-0472">Membrane</keyword>
<proteinExistence type="evidence at transcript level"/>
<reference evidence="2" key="1">
    <citation type="submission" date="2005-01" db="EMBL/GenBank/DDBJ databases">
        <authorList>
            <person name="Han Z."/>
        </authorList>
    </citation>
    <scope>NUCLEOTIDE SEQUENCE</scope>
</reference>
<dbReference type="EMBL" id="AY915844">
    <property type="protein sequence ID" value="AAX31065.1"/>
    <property type="molecule type" value="mRNA"/>
</dbReference>
<keyword evidence="1" id="KW-1133">Transmembrane helix</keyword>
<evidence type="ECO:0000256" key="1">
    <source>
        <dbReference type="SAM" id="Phobius"/>
    </source>
</evidence>
<dbReference type="AlphaFoldDB" id="Q5BQX1"/>
<sequence length="82" mass="10069">MLLFITYYFILFDCVDSIFYLHIVHLYQIYLPKRKLSMYLKIYQMLKQRSMLKKVNKISSVLQKQLRNVQMKLRKLFIANVC</sequence>
<feature type="transmembrane region" description="Helical" evidence="1">
    <location>
        <begin position="6"/>
        <end position="31"/>
    </location>
</feature>